<dbReference type="InterPro" id="IPR029069">
    <property type="entry name" value="HotDog_dom_sf"/>
</dbReference>
<proteinExistence type="predicted"/>
<dbReference type="Gene3D" id="3.10.129.10">
    <property type="entry name" value="Hotdog Thioesterase"/>
    <property type="match status" value="1"/>
</dbReference>
<reference evidence="2 3" key="1">
    <citation type="submission" date="2024-03" db="EMBL/GenBank/DDBJ databases">
        <title>The Acrasis kona genome and developmental transcriptomes reveal deep origins of eukaryotic multicellular pathways.</title>
        <authorList>
            <person name="Sheikh S."/>
            <person name="Fu C.-J."/>
            <person name="Brown M.W."/>
            <person name="Baldauf S.L."/>
        </authorList>
    </citation>
    <scope>NUCLEOTIDE SEQUENCE [LARGE SCALE GENOMIC DNA]</scope>
    <source>
        <strain evidence="2 3">ATCC MYA-3509</strain>
    </source>
</reference>
<protein>
    <submittedName>
        <fullName evidence="2">NADH-ubiquinone oxidoreductase chain 5</fullName>
    </submittedName>
</protein>
<keyword evidence="3" id="KW-1185">Reference proteome</keyword>
<organism evidence="2 3">
    <name type="scientific">Acrasis kona</name>
    <dbReference type="NCBI Taxonomy" id="1008807"/>
    <lineage>
        <taxon>Eukaryota</taxon>
        <taxon>Discoba</taxon>
        <taxon>Heterolobosea</taxon>
        <taxon>Tetramitia</taxon>
        <taxon>Eutetramitia</taxon>
        <taxon>Acrasidae</taxon>
        <taxon>Acrasis</taxon>
    </lineage>
</organism>
<feature type="transmembrane region" description="Helical" evidence="1">
    <location>
        <begin position="6"/>
        <end position="27"/>
    </location>
</feature>
<dbReference type="Pfam" id="PF14539">
    <property type="entry name" value="DUF4442"/>
    <property type="match status" value="1"/>
</dbReference>
<evidence type="ECO:0000313" key="3">
    <source>
        <dbReference type="Proteomes" id="UP001431209"/>
    </source>
</evidence>
<keyword evidence="1" id="KW-0812">Transmembrane</keyword>
<keyword evidence="1" id="KW-0472">Membrane</keyword>
<comment type="caution">
    <text evidence="2">The sequence shown here is derived from an EMBL/GenBank/DDBJ whole genome shotgun (WGS) entry which is preliminary data.</text>
</comment>
<accession>A0AAW2YN34</accession>
<dbReference type="EMBL" id="JAOPGA020000444">
    <property type="protein sequence ID" value="KAL0478610.1"/>
    <property type="molecule type" value="Genomic_DNA"/>
</dbReference>
<sequence length="196" mass="21755">MIHFLFVTLPVLVILVLIPSFIYFYAIPLYKLSKTNPRPYTLWKKVRSLPLGNTILGTTLMHYLILFSSPYSASISPVIDSMSVNSVQVSMNERFSVRNPFSSIHLAAIINLAEFAIGLNISNQMHGVGKFIPTDLKVDFVKKARGRVSCTSVADVPTGPDNSNDKKATYQTEAEVKDSNNEVVAKVAVTWSLLFN</sequence>
<dbReference type="SUPFAM" id="SSF54637">
    <property type="entry name" value="Thioesterase/thiol ester dehydrase-isomerase"/>
    <property type="match status" value="1"/>
</dbReference>
<evidence type="ECO:0000256" key="1">
    <source>
        <dbReference type="SAM" id="Phobius"/>
    </source>
</evidence>
<dbReference type="AlphaFoldDB" id="A0AAW2YN34"/>
<feature type="transmembrane region" description="Helical" evidence="1">
    <location>
        <begin position="48"/>
        <end position="67"/>
    </location>
</feature>
<feature type="transmembrane region" description="Helical" evidence="1">
    <location>
        <begin position="101"/>
        <end position="121"/>
    </location>
</feature>
<gene>
    <name evidence="2" type="ORF">AKO1_008396</name>
</gene>
<dbReference type="Proteomes" id="UP001431209">
    <property type="component" value="Unassembled WGS sequence"/>
</dbReference>
<evidence type="ECO:0000313" key="2">
    <source>
        <dbReference type="EMBL" id="KAL0478610.1"/>
    </source>
</evidence>
<name>A0AAW2YN34_9EUKA</name>
<dbReference type="InterPro" id="IPR027961">
    <property type="entry name" value="DUF4442"/>
</dbReference>
<keyword evidence="1" id="KW-1133">Transmembrane helix</keyword>